<proteinExistence type="predicted"/>
<protein>
    <submittedName>
        <fullName evidence="1">Uncharacterized protein</fullName>
    </submittedName>
</protein>
<reference evidence="1" key="1">
    <citation type="submission" date="2021-03" db="EMBL/GenBank/DDBJ databases">
        <authorList>
            <person name="Tran Van P."/>
        </authorList>
    </citation>
    <scope>NUCLEOTIDE SEQUENCE</scope>
</reference>
<accession>A0ABN7P931</accession>
<sequence length="209" mass="23430">MDEQSQGSSPDSTQGRAMTELASLVQGTTHDCRPFIRNFQAHRELMDEMLSGEEGSYSSRMSNKSEKNMADFDGEESGCEDELVQLAAQAQISPHSLPPHLNMAFHSRFHPTKVSGRPSLHEMPRVCAQFKIDYVCKPGNTLLWDLLQDDKIVQLGEGLAIEAEKALFNLLCCNTERLIRMKFIEGCLENLATNRLVITAPCICQNIHF</sequence>
<organism evidence="1 2">
    <name type="scientific">Timema podura</name>
    <name type="common">Walking stick</name>
    <dbReference type="NCBI Taxonomy" id="61482"/>
    <lineage>
        <taxon>Eukaryota</taxon>
        <taxon>Metazoa</taxon>
        <taxon>Ecdysozoa</taxon>
        <taxon>Arthropoda</taxon>
        <taxon>Hexapoda</taxon>
        <taxon>Insecta</taxon>
        <taxon>Pterygota</taxon>
        <taxon>Neoptera</taxon>
        <taxon>Polyneoptera</taxon>
        <taxon>Phasmatodea</taxon>
        <taxon>Timematodea</taxon>
        <taxon>Timematoidea</taxon>
        <taxon>Timematidae</taxon>
        <taxon>Timema</taxon>
    </lineage>
</organism>
<keyword evidence="2" id="KW-1185">Reference proteome</keyword>
<dbReference type="Proteomes" id="UP001153148">
    <property type="component" value="Unassembled WGS sequence"/>
</dbReference>
<dbReference type="EMBL" id="CAJPIN010024861">
    <property type="protein sequence ID" value="CAG2063193.1"/>
    <property type="molecule type" value="Genomic_DNA"/>
</dbReference>
<evidence type="ECO:0000313" key="2">
    <source>
        <dbReference type="Proteomes" id="UP001153148"/>
    </source>
</evidence>
<gene>
    <name evidence="1" type="ORF">TPAB3V08_LOCUS10140</name>
</gene>
<name>A0ABN7P931_TIMPD</name>
<comment type="caution">
    <text evidence="1">The sequence shown here is derived from an EMBL/GenBank/DDBJ whole genome shotgun (WGS) entry which is preliminary data.</text>
</comment>
<evidence type="ECO:0000313" key="1">
    <source>
        <dbReference type="EMBL" id="CAG2063193.1"/>
    </source>
</evidence>